<sequence length="433" mass="47001">MSLSADTPSIRQDIIDAVADGFERQTEFLADFTRIPSTRGQEDPALDFMAKALKERHWDVDDWTVPTTALRDQPGFCDCNGEVTHIRSVVGTLDSGTGNGRSLILQGHLDVVPEGPHEMWATPPYDPQIRDGWMYGRGAGDMKAGKVAALFAVDALRRAGHAPAGRVHYHSVVEEESSGLGALSTLARGYRADCAFIPEPTGLGLVRAQVGAIWFRLKVRGRPAHVAYAGTGSSAITAAMHLINALQDMESDWNAEAANHPYYRDVAHPLNFNAGMIRGGDWTSSLPAWCDVDCRMGLLPGDDVNARRAQIVETVEKAAANHPFLRDTPPEIEWTGFMADGYALENADAPEAALARAHAAATGEAKPEDQSWTALTDTRFYGLYHGIPSLCYGPEADSIHGFDEKVNLASMQRCTEVIALFIADWCGLRQIGG</sequence>
<dbReference type="AlphaFoldDB" id="A0A1M7D939"/>
<dbReference type="OrthoDB" id="9809784at2"/>
<keyword evidence="10" id="KW-1185">Reference proteome</keyword>
<comment type="cofactor">
    <cofactor evidence="1">
        <name>Co(2+)</name>
        <dbReference type="ChEBI" id="CHEBI:48828"/>
    </cofactor>
</comment>
<dbReference type="EMBL" id="FRBR01000005">
    <property type="protein sequence ID" value="SHL75928.1"/>
    <property type="molecule type" value="Genomic_DNA"/>
</dbReference>
<dbReference type="GO" id="GO:0046872">
    <property type="term" value="F:metal ion binding"/>
    <property type="evidence" value="ECO:0007669"/>
    <property type="project" value="UniProtKB-KW"/>
</dbReference>
<dbReference type="InterPro" id="IPR033687">
    <property type="entry name" value="YodQ-like"/>
</dbReference>
<keyword evidence="6" id="KW-0862">Zinc</keyword>
<evidence type="ECO:0000256" key="6">
    <source>
        <dbReference type="ARBA" id="ARBA00022833"/>
    </source>
</evidence>
<evidence type="ECO:0000313" key="10">
    <source>
        <dbReference type="Proteomes" id="UP000183974"/>
    </source>
</evidence>
<comment type="similarity">
    <text evidence="3">Belongs to the peptidase M20A family.</text>
</comment>
<dbReference type="InterPro" id="IPR050072">
    <property type="entry name" value="Peptidase_M20A"/>
</dbReference>
<gene>
    <name evidence="9" type="ORF">SAMN05444398_105165</name>
</gene>
<organism evidence="9 10">
    <name type="scientific">Roseovarius pacificus</name>
    <dbReference type="NCBI Taxonomy" id="337701"/>
    <lineage>
        <taxon>Bacteria</taxon>
        <taxon>Pseudomonadati</taxon>
        <taxon>Pseudomonadota</taxon>
        <taxon>Alphaproteobacteria</taxon>
        <taxon>Rhodobacterales</taxon>
        <taxon>Roseobacteraceae</taxon>
        <taxon>Roseovarius</taxon>
    </lineage>
</organism>
<evidence type="ECO:0000256" key="3">
    <source>
        <dbReference type="ARBA" id="ARBA00006247"/>
    </source>
</evidence>
<dbReference type="NCBIfam" id="TIGR01910">
    <property type="entry name" value="DapE-ArgE"/>
    <property type="match status" value="1"/>
</dbReference>
<dbReference type="InterPro" id="IPR002933">
    <property type="entry name" value="Peptidase_M20"/>
</dbReference>
<feature type="domain" description="Peptidase M20 dimerisation" evidence="8">
    <location>
        <begin position="208"/>
        <end position="322"/>
    </location>
</feature>
<accession>A0A1M7D939</accession>
<dbReference type="NCBIfam" id="NF005306">
    <property type="entry name" value="PRK06837.1"/>
    <property type="match status" value="1"/>
</dbReference>
<dbReference type="PANTHER" id="PTHR43808:SF25">
    <property type="entry name" value="PEPTIDASE M20 DIMERISATION DOMAIN-CONTAINING PROTEIN"/>
    <property type="match status" value="1"/>
</dbReference>
<keyword evidence="7" id="KW-0170">Cobalt</keyword>
<dbReference type="SUPFAM" id="SSF55031">
    <property type="entry name" value="Bacterial exopeptidase dimerisation domain"/>
    <property type="match status" value="1"/>
</dbReference>
<dbReference type="Pfam" id="PF01546">
    <property type="entry name" value="Peptidase_M20"/>
    <property type="match status" value="1"/>
</dbReference>
<name>A0A1M7D939_9RHOB</name>
<dbReference type="GO" id="GO:0016787">
    <property type="term" value="F:hydrolase activity"/>
    <property type="evidence" value="ECO:0007669"/>
    <property type="project" value="UniProtKB-KW"/>
</dbReference>
<dbReference type="Gene3D" id="3.40.630.10">
    <property type="entry name" value="Zn peptidases"/>
    <property type="match status" value="1"/>
</dbReference>
<dbReference type="InterPro" id="IPR011650">
    <property type="entry name" value="Peptidase_M20_dimer"/>
</dbReference>
<protein>
    <submittedName>
        <fullName evidence="9">Acetylornithine deacetylase</fullName>
    </submittedName>
</protein>
<dbReference type="Proteomes" id="UP000183974">
    <property type="component" value="Unassembled WGS sequence"/>
</dbReference>
<keyword evidence="5" id="KW-0378">Hydrolase</keyword>
<evidence type="ECO:0000256" key="7">
    <source>
        <dbReference type="ARBA" id="ARBA00023285"/>
    </source>
</evidence>
<dbReference type="SUPFAM" id="SSF53187">
    <property type="entry name" value="Zn-dependent exopeptidases"/>
    <property type="match status" value="1"/>
</dbReference>
<proteinExistence type="inferred from homology"/>
<dbReference type="Pfam" id="PF07687">
    <property type="entry name" value="M20_dimer"/>
    <property type="match status" value="1"/>
</dbReference>
<dbReference type="Gene3D" id="3.30.70.360">
    <property type="match status" value="1"/>
</dbReference>
<dbReference type="InterPro" id="IPR010182">
    <property type="entry name" value="ArgE/DapE"/>
</dbReference>
<reference evidence="9 10" key="1">
    <citation type="submission" date="2016-11" db="EMBL/GenBank/DDBJ databases">
        <authorList>
            <person name="Jaros S."/>
            <person name="Januszkiewicz K."/>
            <person name="Wedrychowicz H."/>
        </authorList>
    </citation>
    <scope>NUCLEOTIDE SEQUENCE [LARGE SCALE GENOMIC DNA]</scope>
    <source>
        <strain evidence="9 10">DSM 29589</strain>
    </source>
</reference>
<evidence type="ECO:0000259" key="8">
    <source>
        <dbReference type="Pfam" id="PF07687"/>
    </source>
</evidence>
<dbReference type="CDD" id="cd03895">
    <property type="entry name" value="M20_ArgE_DapE-like"/>
    <property type="match status" value="1"/>
</dbReference>
<evidence type="ECO:0000256" key="5">
    <source>
        <dbReference type="ARBA" id="ARBA00022801"/>
    </source>
</evidence>
<dbReference type="RefSeq" id="WP_073034818.1">
    <property type="nucleotide sequence ID" value="NZ_BMLR01000005.1"/>
</dbReference>
<evidence type="ECO:0000256" key="2">
    <source>
        <dbReference type="ARBA" id="ARBA00001947"/>
    </source>
</evidence>
<dbReference type="PANTHER" id="PTHR43808">
    <property type="entry name" value="ACETYLORNITHINE DEACETYLASE"/>
    <property type="match status" value="1"/>
</dbReference>
<dbReference type="STRING" id="337701.SAMN05444398_105165"/>
<evidence type="ECO:0000256" key="4">
    <source>
        <dbReference type="ARBA" id="ARBA00022723"/>
    </source>
</evidence>
<keyword evidence="4" id="KW-0479">Metal-binding</keyword>
<evidence type="ECO:0000313" key="9">
    <source>
        <dbReference type="EMBL" id="SHL75928.1"/>
    </source>
</evidence>
<comment type="cofactor">
    <cofactor evidence="2">
        <name>Zn(2+)</name>
        <dbReference type="ChEBI" id="CHEBI:29105"/>
    </cofactor>
</comment>
<evidence type="ECO:0000256" key="1">
    <source>
        <dbReference type="ARBA" id="ARBA00001941"/>
    </source>
</evidence>
<dbReference type="InterPro" id="IPR036264">
    <property type="entry name" value="Bact_exopeptidase_dim_dom"/>
</dbReference>